<feature type="domain" description="FAD dependent oxidoreductase" evidence="6">
    <location>
        <begin position="9"/>
        <end position="355"/>
    </location>
</feature>
<evidence type="ECO:0000256" key="1">
    <source>
        <dbReference type="ARBA" id="ARBA00001974"/>
    </source>
</evidence>
<dbReference type="PANTHER" id="PTHR10961:SF7">
    <property type="entry name" value="FAD DEPENDENT OXIDOREDUCTASE DOMAIN-CONTAINING PROTEIN"/>
    <property type="match status" value="1"/>
</dbReference>
<evidence type="ECO:0000313" key="8">
    <source>
        <dbReference type="Proteomes" id="UP000053060"/>
    </source>
</evidence>
<sequence length="377" mass="40284">MTRVSRLVDVVVIGGGVIGSAAAWRLAARGRTVVLLEQFEQGHHRGASHGTSRIYRQAYDGQFYTALAARTLPFWRRLEETTGSRILELTGAVDHGLPTAVHAKAKALYQLGIAHTVLTPAEAQRRWPGIRFDTTVLHHPDAGRLHADRSVAALQQAAAQAGADVRHTTPARTVRETDRGVEIVLDTEVITARHVVVAAGAWTRTVLDGLTGGTAPRLPALRTTQEQPAHFVPLTDAQWPSFVHHRGTELDGEGIYGLGSVDGIKIGEHGTGPQVEPDSRSFVADPDGVRRLVDYACTWLPGVDAESARVDTCLYTTTPDSNFVVDRAGAVTVAAGFSGHGFKFAPAIGELVADLADGTATSPEPFRFGARQPAVVS</sequence>
<dbReference type="SUPFAM" id="SSF51905">
    <property type="entry name" value="FAD/NAD(P)-binding domain"/>
    <property type="match status" value="1"/>
</dbReference>
<keyword evidence="2" id="KW-0285">Flavoprotein</keyword>
<dbReference type="EMBL" id="AZXY01000001">
    <property type="protein sequence ID" value="KSZ60441.1"/>
    <property type="molecule type" value="Genomic_DNA"/>
</dbReference>
<dbReference type="Gene3D" id="3.50.50.60">
    <property type="entry name" value="FAD/NAD(P)-binding domain"/>
    <property type="match status" value="1"/>
</dbReference>
<protein>
    <submittedName>
        <fullName evidence="7">FAD-dependent oxidoreductase</fullName>
    </submittedName>
</protein>
<name>A0A0V9UR24_9NOCA</name>
<keyword evidence="5" id="KW-0472">Membrane</keyword>
<dbReference type="PATRIC" id="fig|1441730.3.peg.659"/>
<dbReference type="Pfam" id="PF01266">
    <property type="entry name" value="DAO"/>
    <property type="match status" value="1"/>
</dbReference>
<dbReference type="SUPFAM" id="SSF54373">
    <property type="entry name" value="FAD-linked reductases, C-terminal domain"/>
    <property type="match status" value="1"/>
</dbReference>
<reference evidence="7 8" key="2">
    <citation type="journal article" date="2016" name="Genome Announc.">
        <title>Draft Genome Sequence of a Versatile Hydrocarbon-Degrading Bacterium, Rhodococcus pyridinivorans Strain KG-16, Collected from Oil Fields in India.</title>
        <authorList>
            <person name="Aggarwal R.K."/>
            <person name="Dawar C."/>
            <person name="Phanindranath R."/>
            <person name="Mutnuri L."/>
            <person name="Dayal A.M."/>
        </authorList>
    </citation>
    <scope>NUCLEOTIDE SEQUENCE [LARGE SCALE GENOMIC DNA]</scope>
    <source>
        <strain evidence="7 8">KG-16</strain>
    </source>
</reference>
<dbReference type="RefSeq" id="WP_060650552.1">
    <property type="nucleotide sequence ID" value="NZ_AZXY01000001.1"/>
</dbReference>
<keyword evidence="5" id="KW-0812">Transmembrane</keyword>
<reference evidence="8" key="1">
    <citation type="submission" date="2015-01" db="EMBL/GenBank/DDBJ databases">
        <title>Draft genome sequence of Rhodococcus pyridinivorans strain KG-16, a hydrocarbon-degrading bacterium.</title>
        <authorList>
            <person name="Aggarwal R.K."/>
            <person name="Dawar C."/>
        </authorList>
    </citation>
    <scope>NUCLEOTIDE SEQUENCE [LARGE SCALE GENOMIC DNA]</scope>
    <source>
        <strain evidence="8">KG-16</strain>
    </source>
</reference>
<dbReference type="GO" id="GO:0050660">
    <property type="term" value="F:flavin adenine dinucleotide binding"/>
    <property type="evidence" value="ECO:0007669"/>
    <property type="project" value="InterPro"/>
</dbReference>
<keyword evidence="5" id="KW-1133">Transmembrane helix</keyword>
<gene>
    <name evidence="7" type="ORF">Z045_03125</name>
</gene>
<organism evidence="7 8">
    <name type="scientific">Rhodococcus pyridinivorans KG-16</name>
    <dbReference type="NCBI Taxonomy" id="1441730"/>
    <lineage>
        <taxon>Bacteria</taxon>
        <taxon>Bacillati</taxon>
        <taxon>Actinomycetota</taxon>
        <taxon>Actinomycetes</taxon>
        <taxon>Mycobacteriales</taxon>
        <taxon>Nocardiaceae</taxon>
        <taxon>Rhodococcus</taxon>
    </lineage>
</organism>
<dbReference type="GO" id="GO:0008115">
    <property type="term" value="F:sarcosine oxidase activity"/>
    <property type="evidence" value="ECO:0007669"/>
    <property type="project" value="TreeGrafter"/>
</dbReference>
<comment type="cofactor">
    <cofactor evidence="1">
        <name>FAD</name>
        <dbReference type="ChEBI" id="CHEBI:57692"/>
    </cofactor>
</comment>
<keyword evidence="4" id="KW-0560">Oxidoreductase</keyword>
<evidence type="ECO:0000256" key="3">
    <source>
        <dbReference type="ARBA" id="ARBA00022827"/>
    </source>
</evidence>
<feature type="transmembrane region" description="Helical" evidence="5">
    <location>
        <begin position="7"/>
        <end position="27"/>
    </location>
</feature>
<keyword evidence="3" id="KW-0274">FAD</keyword>
<dbReference type="Gene3D" id="3.30.9.10">
    <property type="entry name" value="D-Amino Acid Oxidase, subunit A, domain 2"/>
    <property type="match status" value="1"/>
</dbReference>
<evidence type="ECO:0000256" key="5">
    <source>
        <dbReference type="SAM" id="Phobius"/>
    </source>
</evidence>
<dbReference type="AlphaFoldDB" id="A0A0V9UR24"/>
<proteinExistence type="predicted"/>
<dbReference type="Proteomes" id="UP000053060">
    <property type="component" value="Unassembled WGS sequence"/>
</dbReference>
<comment type="caution">
    <text evidence="7">The sequence shown here is derived from an EMBL/GenBank/DDBJ whole genome shotgun (WGS) entry which is preliminary data.</text>
</comment>
<evidence type="ECO:0000259" key="6">
    <source>
        <dbReference type="Pfam" id="PF01266"/>
    </source>
</evidence>
<dbReference type="PANTHER" id="PTHR10961">
    <property type="entry name" value="PEROXISOMAL SARCOSINE OXIDASE"/>
    <property type="match status" value="1"/>
</dbReference>
<dbReference type="InterPro" id="IPR036188">
    <property type="entry name" value="FAD/NAD-bd_sf"/>
</dbReference>
<dbReference type="InterPro" id="IPR045170">
    <property type="entry name" value="MTOX"/>
</dbReference>
<accession>A0A0V9UR24</accession>
<evidence type="ECO:0000256" key="2">
    <source>
        <dbReference type="ARBA" id="ARBA00022630"/>
    </source>
</evidence>
<evidence type="ECO:0000256" key="4">
    <source>
        <dbReference type="ARBA" id="ARBA00023002"/>
    </source>
</evidence>
<evidence type="ECO:0000313" key="7">
    <source>
        <dbReference type="EMBL" id="KSZ60441.1"/>
    </source>
</evidence>
<dbReference type="InterPro" id="IPR006076">
    <property type="entry name" value="FAD-dep_OxRdtase"/>
</dbReference>